<evidence type="ECO:0000313" key="5">
    <source>
        <dbReference type="Proteomes" id="UP000239772"/>
    </source>
</evidence>
<dbReference type="GO" id="GO:0032259">
    <property type="term" value="P:methylation"/>
    <property type="evidence" value="ECO:0007669"/>
    <property type="project" value="UniProtKB-KW"/>
</dbReference>
<keyword evidence="5" id="KW-1185">Reference proteome</keyword>
<protein>
    <recommendedName>
        <fullName evidence="2">Protein-L-isoaspartate O-methyltransferase</fullName>
    </recommendedName>
    <alternativeName>
        <fullName evidence="3">Protein L-isoaspartyl methyltransferase</fullName>
    </alternativeName>
</protein>
<keyword evidence="4" id="KW-0489">Methyltransferase</keyword>
<dbReference type="Proteomes" id="UP000239772">
    <property type="component" value="Unassembled WGS sequence"/>
</dbReference>
<sequence length="238" mass="24919">MARACKGSRAISVGDGLMADFALQRRMMVDCQLRTYDVTSAAVLAAMDETPRELFLDPEQRSFAYVDRPLTVQAPGGGRRTMLTPMVFARLVQAAKIDPEDRVLDVACGTGYSSAVLAQLAGSVVALESDQGLAARASELLGGVAADNVTVTVGALKDGHPAGAPYDVIVVNGAFEVEPTALFSQLRDGGRLVGVFGAGRAAKAMVYLKSGDVIGGRAIFDAAAPLLDDFKSAQTFVF</sequence>
<dbReference type="InterPro" id="IPR000682">
    <property type="entry name" value="PCMT"/>
</dbReference>
<dbReference type="InterPro" id="IPR029063">
    <property type="entry name" value="SAM-dependent_MTases_sf"/>
</dbReference>
<evidence type="ECO:0000313" key="4">
    <source>
        <dbReference type="EMBL" id="PSC05821.1"/>
    </source>
</evidence>
<dbReference type="SUPFAM" id="SSF53335">
    <property type="entry name" value="S-adenosyl-L-methionine-dependent methyltransferases"/>
    <property type="match status" value="1"/>
</dbReference>
<dbReference type="GO" id="GO:0005737">
    <property type="term" value="C:cytoplasm"/>
    <property type="evidence" value="ECO:0007669"/>
    <property type="project" value="TreeGrafter"/>
</dbReference>
<gene>
    <name evidence="4" type="ORF">SLNSH_07550</name>
</gene>
<dbReference type="PANTHER" id="PTHR11579:SF18">
    <property type="entry name" value="PROTEIN-L-ISOASPARTATE O-METHYLTRANSFERASE"/>
    <property type="match status" value="1"/>
</dbReference>
<organism evidence="4 5">
    <name type="scientific">Alsobacter soli</name>
    <dbReference type="NCBI Taxonomy" id="2109933"/>
    <lineage>
        <taxon>Bacteria</taxon>
        <taxon>Pseudomonadati</taxon>
        <taxon>Pseudomonadota</taxon>
        <taxon>Alphaproteobacteria</taxon>
        <taxon>Hyphomicrobiales</taxon>
        <taxon>Alsobacteraceae</taxon>
        <taxon>Alsobacter</taxon>
    </lineage>
</organism>
<proteinExistence type="inferred from homology"/>
<accession>A0A2T1HVY5</accession>
<name>A0A2T1HVY5_9HYPH</name>
<comment type="caution">
    <text evidence="4">The sequence shown here is derived from an EMBL/GenBank/DDBJ whole genome shotgun (WGS) entry which is preliminary data.</text>
</comment>
<keyword evidence="4" id="KW-0808">Transferase</keyword>
<evidence type="ECO:0000256" key="2">
    <source>
        <dbReference type="ARBA" id="ARBA00013346"/>
    </source>
</evidence>
<dbReference type="AlphaFoldDB" id="A0A2T1HVY5"/>
<dbReference type="Pfam" id="PF01135">
    <property type="entry name" value="PCMT"/>
    <property type="match status" value="1"/>
</dbReference>
<reference evidence="5" key="1">
    <citation type="submission" date="2018-03" db="EMBL/GenBank/DDBJ databases">
        <authorList>
            <person name="Sun L."/>
            <person name="Liu H."/>
            <person name="Chen W."/>
            <person name="Huang K."/>
            <person name="Liu W."/>
            <person name="Gao X."/>
        </authorList>
    </citation>
    <scope>NUCLEOTIDE SEQUENCE [LARGE SCALE GENOMIC DNA]</scope>
    <source>
        <strain evidence="5">SH9</strain>
    </source>
</reference>
<dbReference type="Gene3D" id="3.40.50.150">
    <property type="entry name" value="Vaccinia Virus protein VP39"/>
    <property type="match status" value="1"/>
</dbReference>
<comment type="similarity">
    <text evidence="1">Belongs to the methyltransferase superfamily. L-isoaspartyl/D-aspartyl protein methyltransferase family.</text>
</comment>
<evidence type="ECO:0000256" key="1">
    <source>
        <dbReference type="ARBA" id="ARBA00005369"/>
    </source>
</evidence>
<dbReference type="GO" id="GO:0004719">
    <property type="term" value="F:protein-L-isoaspartate (D-aspartate) O-methyltransferase activity"/>
    <property type="evidence" value="ECO:0007669"/>
    <property type="project" value="InterPro"/>
</dbReference>
<dbReference type="PANTHER" id="PTHR11579">
    <property type="entry name" value="PROTEIN-L-ISOASPARTATE O-METHYLTRANSFERASE"/>
    <property type="match status" value="1"/>
</dbReference>
<dbReference type="CDD" id="cd02440">
    <property type="entry name" value="AdoMet_MTases"/>
    <property type="match status" value="1"/>
</dbReference>
<dbReference type="EMBL" id="PVZS01000006">
    <property type="protein sequence ID" value="PSC05821.1"/>
    <property type="molecule type" value="Genomic_DNA"/>
</dbReference>
<evidence type="ECO:0000256" key="3">
    <source>
        <dbReference type="ARBA" id="ARBA00030757"/>
    </source>
</evidence>